<comment type="caution">
    <text evidence="3">The sequence shown here is derived from an EMBL/GenBank/DDBJ whole genome shotgun (WGS) entry which is preliminary data.</text>
</comment>
<dbReference type="EMBL" id="JAUQSX010000006">
    <property type="protein sequence ID" value="MDO7847416.1"/>
    <property type="molecule type" value="Genomic_DNA"/>
</dbReference>
<sequence length="241" mass="26000">MRILPLLLAGLPLLLAHQAQAQTSFGIGPRVGLNVATFHYPEKPIIGTIGYRPGFEAGLAANLGRGHFALQAAVLYSQKGFTQRYTADVRTGNNVPTSTADAEYRNRLHYLTIPLSLAYTQGSDGQGAQVFAGPYLGVLLGGRYETILTPRDGSTPLTFGGAITPISSTARDFEYYAQHFDVGLQAGLGYRYQGLLLQVNYSLGLRSLANSYLYNGVSGSNPAYYNRAFQGSLTYLFGKQG</sequence>
<protein>
    <submittedName>
        <fullName evidence="3">Porin family protein</fullName>
    </submittedName>
</protein>
<dbReference type="RefSeq" id="WP_305012092.1">
    <property type="nucleotide sequence ID" value="NZ_JAUQSX010000006.1"/>
</dbReference>
<dbReference type="Proteomes" id="UP001167796">
    <property type="component" value="Unassembled WGS sequence"/>
</dbReference>
<reference evidence="3" key="1">
    <citation type="submission" date="2023-07" db="EMBL/GenBank/DDBJ databases">
        <authorList>
            <person name="Kim M.K."/>
        </authorList>
    </citation>
    <scope>NUCLEOTIDE SEQUENCE</scope>
    <source>
        <strain evidence="3">M29</strain>
    </source>
</reference>
<proteinExistence type="predicted"/>
<dbReference type="Pfam" id="PF13568">
    <property type="entry name" value="OMP_b-brl_2"/>
    <property type="match status" value="1"/>
</dbReference>
<evidence type="ECO:0000256" key="1">
    <source>
        <dbReference type="SAM" id="SignalP"/>
    </source>
</evidence>
<feature type="chain" id="PRO_5047492998" evidence="1">
    <location>
        <begin position="22"/>
        <end position="241"/>
    </location>
</feature>
<keyword evidence="4" id="KW-1185">Reference proteome</keyword>
<dbReference type="InterPro" id="IPR025665">
    <property type="entry name" value="Beta-barrel_OMP_2"/>
</dbReference>
<feature type="signal peptide" evidence="1">
    <location>
        <begin position="1"/>
        <end position="21"/>
    </location>
</feature>
<evidence type="ECO:0000313" key="3">
    <source>
        <dbReference type="EMBL" id="MDO7847416.1"/>
    </source>
</evidence>
<feature type="domain" description="Outer membrane protein beta-barrel" evidence="2">
    <location>
        <begin position="20"/>
        <end position="209"/>
    </location>
</feature>
<name>A0ABT9AEK0_9BACT</name>
<evidence type="ECO:0000259" key="2">
    <source>
        <dbReference type="Pfam" id="PF13568"/>
    </source>
</evidence>
<gene>
    <name evidence="3" type="ORF">Q5H92_13685</name>
</gene>
<keyword evidence="1" id="KW-0732">Signal</keyword>
<evidence type="ECO:0000313" key="4">
    <source>
        <dbReference type="Proteomes" id="UP001167796"/>
    </source>
</evidence>
<organism evidence="3 4">
    <name type="scientific">Hymenobacter mellowenesis</name>
    <dbReference type="NCBI Taxonomy" id="3063995"/>
    <lineage>
        <taxon>Bacteria</taxon>
        <taxon>Pseudomonadati</taxon>
        <taxon>Bacteroidota</taxon>
        <taxon>Cytophagia</taxon>
        <taxon>Cytophagales</taxon>
        <taxon>Hymenobacteraceae</taxon>
        <taxon>Hymenobacter</taxon>
    </lineage>
</organism>
<accession>A0ABT9AEK0</accession>